<sequence>MVAHKNRYLVFEIFLDPNRESGKEDDVVLNQFSIMKAIHDSLLINFGEHGLASCVGYLQVKYANPITKLCIVRCLRKDYHKVWCAITLITSIEQCPAFFNLLDLSGSIRACKNYALKYDKAKFEQYKLMRGDQLSEVILTLVHNCFGQLKILER</sequence>
<dbReference type="PANTHER" id="PTHR15441">
    <property type="entry name" value="RIBONUCLEASE P PROTEIN SUBUNIT P14"/>
    <property type="match status" value="1"/>
</dbReference>
<evidence type="ECO:0000256" key="4">
    <source>
        <dbReference type="ARBA" id="ARBA00023242"/>
    </source>
</evidence>
<proteinExistence type="evidence at transcript level"/>
<organism evidence="6">
    <name type="scientific">Picea sitchensis</name>
    <name type="common">Sitka spruce</name>
    <name type="synonym">Pinus sitchensis</name>
    <dbReference type="NCBI Taxonomy" id="3332"/>
    <lineage>
        <taxon>Eukaryota</taxon>
        <taxon>Viridiplantae</taxon>
        <taxon>Streptophyta</taxon>
        <taxon>Embryophyta</taxon>
        <taxon>Tracheophyta</taxon>
        <taxon>Spermatophyta</taxon>
        <taxon>Pinopsida</taxon>
        <taxon>Pinidae</taxon>
        <taxon>Conifers I</taxon>
        <taxon>Pinales</taxon>
        <taxon>Pinaceae</taxon>
        <taxon>Picea</taxon>
    </lineage>
</organism>
<evidence type="ECO:0000256" key="1">
    <source>
        <dbReference type="ARBA" id="ARBA00004123"/>
    </source>
</evidence>
<dbReference type="GO" id="GO:0033204">
    <property type="term" value="F:ribonuclease P RNA binding"/>
    <property type="evidence" value="ECO:0007669"/>
    <property type="project" value="InterPro"/>
</dbReference>
<dbReference type="InterPro" id="IPR002759">
    <property type="entry name" value="Pop5/Rpp14/Rnp2-like"/>
</dbReference>
<evidence type="ECO:0000256" key="3">
    <source>
        <dbReference type="ARBA" id="ARBA00022694"/>
    </source>
</evidence>
<comment type="similarity">
    <text evidence="2 5">Belongs to the eukaryotic/archaeal RNase P protein component 2 family.</text>
</comment>
<dbReference type="InterPro" id="IPR016819">
    <property type="entry name" value="RNase_P/MRP_POP5"/>
</dbReference>
<accession>A9NTF1</accession>
<dbReference type="AlphaFoldDB" id="A9NTF1"/>
<evidence type="ECO:0000313" key="6">
    <source>
        <dbReference type="EMBL" id="ABK23912.1"/>
    </source>
</evidence>
<comment type="function">
    <text evidence="5">Component of ribonuclease P, a protein complex that generates mature tRNA molecules by cleaving their 5'-ends.</text>
</comment>
<dbReference type="GO" id="GO:0030681">
    <property type="term" value="C:multimeric ribonuclease P complex"/>
    <property type="evidence" value="ECO:0007669"/>
    <property type="project" value="TreeGrafter"/>
</dbReference>
<dbReference type="Pfam" id="PF01900">
    <property type="entry name" value="RNase_P_Rpp14"/>
    <property type="match status" value="1"/>
</dbReference>
<protein>
    <recommendedName>
        <fullName evidence="5">Ribonuclease P/MRP protein subunit POP5</fullName>
    </recommendedName>
</protein>
<evidence type="ECO:0000256" key="5">
    <source>
        <dbReference type="PIRNR" id="PIRNR023803"/>
    </source>
</evidence>
<dbReference type="GO" id="GO:0005730">
    <property type="term" value="C:nucleolus"/>
    <property type="evidence" value="ECO:0007669"/>
    <property type="project" value="TreeGrafter"/>
</dbReference>
<dbReference type="GO" id="GO:0001682">
    <property type="term" value="P:tRNA 5'-leader removal"/>
    <property type="evidence" value="ECO:0007669"/>
    <property type="project" value="InterPro"/>
</dbReference>
<keyword evidence="3 5" id="KW-0819">tRNA processing</keyword>
<dbReference type="GO" id="GO:0000172">
    <property type="term" value="C:ribonuclease MRP complex"/>
    <property type="evidence" value="ECO:0007669"/>
    <property type="project" value="TreeGrafter"/>
</dbReference>
<dbReference type="SUPFAM" id="SSF160350">
    <property type="entry name" value="Rnp2-like"/>
    <property type="match status" value="1"/>
</dbReference>
<dbReference type="PANTHER" id="PTHR15441:SF2">
    <property type="entry name" value="RIBONUCLEASE P_MRP PROTEIN SUBUNIT POP5"/>
    <property type="match status" value="1"/>
</dbReference>
<dbReference type="EMBL" id="EF084600">
    <property type="protein sequence ID" value="ABK23912.1"/>
    <property type="molecule type" value="mRNA"/>
</dbReference>
<name>A9NTF1_PICSI</name>
<keyword evidence="4" id="KW-0539">Nucleus</keyword>
<dbReference type="InterPro" id="IPR038085">
    <property type="entry name" value="Rnp2-like_sf"/>
</dbReference>
<comment type="subcellular location">
    <subcellularLocation>
        <location evidence="1">Nucleus</location>
    </subcellularLocation>
</comment>
<evidence type="ECO:0000256" key="2">
    <source>
        <dbReference type="ARBA" id="ARBA00010800"/>
    </source>
</evidence>
<dbReference type="OMA" id="MQNYLDK"/>
<reference evidence="6" key="1">
    <citation type="journal article" date="2008" name="BMC Genomics">
        <title>A conifer genomics resource of 200,000 spruce (Picea spp.) ESTs and 6,464 high-quality, sequence-finished full-length cDNAs for Sitka spruce (Picea sitchensis).</title>
        <authorList>
            <person name="Ralph S.G."/>
            <person name="Chun H.J."/>
            <person name="Kolosova N."/>
            <person name="Cooper D."/>
            <person name="Oddy C."/>
            <person name="Ritland C.E."/>
            <person name="Kirkpatrick R."/>
            <person name="Moore R."/>
            <person name="Barber S."/>
            <person name="Holt R.A."/>
            <person name="Jones S.J."/>
            <person name="Marra M.A."/>
            <person name="Douglas C.J."/>
            <person name="Ritland K."/>
            <person name="Bohlmann J."/>
        </authorList>
    </citation>
    <scope>NUCLEOTIDE SEQUENCE</scope>
    <source>
        <tissue evidence="6">Green portion of the leader tissue</tissue>
    </source>
</reference>
<dbReference type="Gene3D" id="3.30.70.3250">
    <property type="entry name" value="Ribonuclease P, Pop5 subunit"/>
    <property type="match status" value="1"/>
</dbReference>
<dbReference type="PIRSF" id="PIRSF023803">
    <property type="entry name" value="Ribonuclease_P_prd"/>
    <property type="match status" value="1"/>
</dbReference>
<dbReference type="FunFam" id="3.30.70.3250:FF:000003">
    <property type="entry name" value="Ribonuclease P/MRP protein subunit POP5"/>
    <property type="match status" value="1"/>
</dbReference>